<dbReference type="SUPFAM" id="SSF117892">
    <property type="entry name" value="Band 7/SPFH domain"/>
    <property type="match status" value="1"/>
</dbReference>
<keyword evidence="4" id="KW-1185">Reference proteome</keyword>
<evidence type="ECO:0000256" key="1">
    <source>
        <dbReference type="SAM" id="MobiDB-lite"/>
    </source>
</evidence>
<comment type="caution">
    <text evidence="3">The sequence shown here is derived from an EMBL/GenBank/DDBJ whole genome shotgun (WGS) entry which is preliminary data.</text>
</comment>
<dbReference type="OrthoDB" id="566811at2759"/>
<feature type="domain" description="Band 7" evidence="2">
    <location>
        <begin position="182"/>
        <end position="417"/>
    </location>
</feature>
<feature type="region of interest" description="Disordered" evidence="1">
    <location>
        <begin position="319"/>
        <end position="340"/>
    </location>
</feature>
<dbReference type="AlphaFoldDB" id="A0A9W7FG46"/>
<evidence type="ECO:0000313" key="4">
    <source>
        <dbReference type="Proteomes" id="UP001165122"/>
    </source>
</evidence>
<dbReference type="Pfam" id="PF01145">
    <property type="entry name" value="Band_7"/>
    <property type="match status" value="1"/>
</dbReference>
<dbReference type="InterPro" id="IPR036013">
    <property type="entry name" value="Band_7/SPFH_dom_sf"/>
</dbReference>
<organism evidence="3 4">
    <name type="scientific">Triparma laevis f. longispina</name>
    <dbReference type="NCBI Taxonomy" id="1714387"/>
    <lineage>
        <taxon>Eukaryota</taxon>
        <taxon>Sar</taxon>
        <taxon>Stramenopiles</taxon>
        <taxon>Ochrophyta</taxon>
        <taxon>Bolidophyceae</taxon>
        <taxon>Parmales</taxon>
        <taxon>Triparmaceae</taxon>
        <taxon>Triparma</taxon>
    </lineage>
</organism>
<proteinExistence type="predicted"/>
<dbReference type="Gene3D" id="3.30.479.30">
    <property type="entry name" value="Band 7 domain"/>
    <property type="match status" value="1"/>
</dbReference>
<dbReference type="EMBL" id="BRXW01000162">
    <property type="protein sequence ID" value="GMI11438.1"/>
    <property type="molecule type" value="Genomic_DNA"/>
</dbReference>
<sequence length="515" mass="55009">MEMKRNSSRHEEDLARGHEPEDTPAYQVLQQHGLLNSTYRVPTANDIDAVPSNSNPWLNTFFRALCCPCPCLVKTFTVPDGFVLPVNDGRGGFHFYGTGNHLILDPFYSYGKAESYGVNTIVHGDRSLLVIKQGKIGLALNKGQPILLPPGLHQWKDPVLVYQKSFDLNNNVIRLGPLTLVTVDEGYCAVTEDNGRQVILDGGDTYLLTHRNHKFQKYISMKIQSHDMQRIEATSADNVLMAVRATVIWRITDAHIAAKNSADTIAKNGGDKSSSDLGDITKLTNDVLKQSEASLAAFIGAVNYSDTFNVAAVVEKSHTNSSSNFTTAQSSPTKGGGGTFAHEEEAEVPTASPLFDPNKLNSCVHQANKITKTYGVSITSINVVSAVPADPKLQSSLAQGAVAAAEAQKYETVAQGKARAALVEAKGKAESMKIVASGAAESERIRAHGSRKAADLIEGSGIAVKLALLDKTGDGLKGCNSTIFFGADATKLDEMLAPAVVAAATKQVGGAEKKS</sequence>
<evidence type="ECO:0000259" key="2">
    <source>
        <dbReference type="Pfam" id="PF01145"/>
    </source>
</evidence>
<gene>
    <name evidence="3" type="ORF">TrLO_g5176</name>
</gene>
<name>A0A9W7FG46_9STRA</name>
<reference evidence="4" key="1">
    <citation type="journal article" date="2023" name="Commun. Biol.">
        <title>Genome analysis of Parmales, the sister group of diatoms, reveals the evolutionary specialization of diatoms from phago-mixotrophs to photoautotrophs.</title>
        <authorList>
            <person name="Ban H."/>
            <person name="Sato S."/>
            <person name="Yoshikawa S."/>
            <person name="Yamada K."/>
            <person name="Nakamura Y."/>
            <person name="Ichinomiya M."/>
            <person name="Sato N."/>
            <person name="Blanc-Mathieu R."/>
            <person name="Endo H."/>
            <person name="Kuwata A."/>
            <person name="Ogata H."/>
        </authorList>
    </citation>
    <scope>NUCLEOTIDE SEQUENCE [LARGE SCALE GENOMIC DNA]</scope>
    <source>
        <strain evidence="4">NIES 3700</strain>
    </source>
</reference>
<dbReference type="Proteomes" id="UP001165122">
    <property type="component" value="Unassembled WGS sequence"/>
</dbReference>
<dbReference type="InterPro" id="IPR001107">
    <property type="entry name" value="Band_7"/>
</dbReference>
<feature type="compositionally biased region" description="Basic and acidic residues" evidence="1">
    <location>
        <begin position="1"/>
        <end position="21"/>
    </location>
</feature>
<evidence type="ECO:0000313" key="3">
    <source>
        <dbReference type="EMBL" id="GMI11438.1"/>
    </source>
</evidence>
<feature type="region of interest" description="Disordered" evidence="1">
    <location>
        <begin position="1"/>
        <end position="22"/>
    </location>
</feature>
<feature type="compositionally biased region" description="Polar residues" evidence="1">
    <location>
        <begin position="319"/>
        <end position="333"/>
    </location>
</feature>
<accession>A0A9W7FG46</accession>
<protein>
    <recommendedName>
        <fullName evidence="2">Band 7 domain-containing protein</fullName>
    </recommendedName>
</protein>